<evidence type="ECO:0000313" key="10">
    <source>
        <dbReference type="Proteomes" id="UP000265140"/>
    </source>
</evidence>
<feature type="transmembrane region" description="Helical" evidence="7">
    <location>
        <begin position="212"/>
        <end position="234"/>
    </location>
</feature>
<feature type="transmembrane region" description="Helical" evidence="7">
    <location>
        <begin position="500"/>
        <end position="525"/>
    </location>
</feature>
<feature type="transmembrane region" description="Helical" evidence="7">
    <location>
        <begin position="315"/>
        <end position="332"/>
    </location>
</feature>
<reference evidence="9" key="4">
    <citation type="submission" date="2025-09" db="UniProtKB">
        <authorList>
            <consortium name="Ensembl"/>
        </authorList>
    </citation>
    <scope>IDENTIFICATION</scope>
</reference>
<protein>
    <recommendedName>
        <fullName evidence="8">Cation/H+ exchanger transmembrane domain-containing protein</fullName>
    </recommendedName>
</protein>
<dbReference type="PANTHER" id="PTHR31102">
    <property type="match status" value="1"/>
</dbReference>
<reference evidence="9" key="2">
    <citation type="submission" date="2020-02" db="EMBL/GenBank/DDBJ databases">
        <title>Esox lucius (northern pike) genome, fEsoLuc1, primary haplotype.</title>
        <authorList>
            <person name="Myers G."/>
            <person name="Karagic N."/>
            <person name="Meyer A."/>
            <person name="Pippel M."/>
            <person name="Reichard M."/>
            <person name="Winkler S."/>
            <person name="Tracey A."/>
            <person name="Sims Y."/>
            <person name="Howe K."/>
            <person name="Rhie A."/>
            <person name="Formenti G."/>
            <person name="Durbin R."/>
            <person name="Fedrigo O."/>
            <person name="Jarvis E.D."/>
        </authorList>
    </citation>
    <scope>NUCLEOTIDE SEQUENCE [LARGE SCALE GENOMIC DNA]</scope>
</reference>
<comment type="similarity">
    <text evidence="2">Belongs to the monovalent cation:proton antiporter 1 (CPA1) transporter (TC 2.A.36) family.</text>
</comment>
<feature type="region of interest" description="Disordered" evidence="6">
    <location>
        <begin position="1"/>
        <end position="29"/>
    </location>
</feature>
<evidence type="ECO:0000256" key="6">
    <source>
        <dbReference type="SAM" id="MobiDB-lite"/>
    </source>
</evidence>
<evidence type="ECO:0000259" key="8">
    <source>
        <dbReference type="Pfam" id="PF00999"/>
    </source>
</evidence>
<dbReference type="Ensembl" id="ENSELUT00000015538.3">
    <property type="protein sequence ID" value="ENSELUP00000002538.1"/>
    <property type="gene ID" value="ENSELUG00000003876.3"/>
</dbReference>
<dbReference type="Proteomes" id="UP000265140">
    <property type="component" value="Chromosome 25"/>
</dbReference>
<dbReference type="PANTHER" id="PTHR31102:SF23">
    <property type="entry name" value="SI:DKEY-162B23.4"/>
    <property type="match status" value="1"/>
</dbReference>
<dbReference type="GO" id="GO:1902600">
    <property type="term" value="P:proton transmembrane transport"/>
    <property type="evidence" value="ECO:0007669"/>
    <property type="project" value="InterPro"/>
</dbReference>
<dbReference type="GeneTree" id="ENSGT00390000013285"/>
<organism evidence="9 10">
    <name type="scientific">Esox lucius</name>
    <name type="common">Northern pike</name>
    <dbReference type="NCBI Taxonomy" id="8010"/>
    <lineage>
        <taxon>Eukaryota</taxon>
        <taxon>Metazoa</taxon>
        <taxon>Chordata</taxon>
        <taxon>Craniata</taxon>
        <taxon>Vertebrata</taxon>
        <taxon>Euteleostomi</taxon>
        <taxon>Actinopterygii</taxon>
        <taxon>Neopterygii</taxon>
        <taxon>Teleostei</taxon>
        <taxon>Protacanthopterygii</taxon>
        <taxon>Esociformes</taxon>
        <taxon>Esocidae</taxon>
        <taxon>Esox</taxon>
    </lineage>
</organism>
<evidence type="ECO:0000313" key="9">
    <source>
        <dbReference type="Ensembl" id="ENSELUP00000002538.1"/>
    </source>
</evidence>
<evidence type="ECO:0000256" key="5">
    <source>
        <dbReference type="ARBA" id="ARBA00023136"/>
    </source>
</evidence>
<dbReference type="Pfam" id="PF00999">
    <property type="entry name" value="Na_H_Exchanger"/>
    <property type="match status" value="1"/>
</dbReference>
<feature type="transmembrane region" description="Helical" evidence="7">
    <location>
        <begin position="344"/>
        <end position="361"/>
    </location>
</feature>
<evidence type="ECO:0000256" key="7">
    <source>
        <dbReference type="SAM" id="Phobius"/>
    </source>
</evidence>
<dbReference type="GO" id="GO:0015297">
    <property type="term" value="F:antiporter activity"/>
    <property type="evidence" value="ECO:0007669"/>
    <property type="project" value="InterPro"/>
</dbReference>
<dbReference type="OrthoDB" id="423807at2759"/>
<dbReference type="InterPro" id="IPR038770">
    <property type="entry name" value="Na+/solute_symporter_sf"/>
</dbReference>
<dbReference type="InterPro" id="IPR051843">
    <property type="entry name" value="CPA1_transporter"/>
</dbReference>
<keyword evidence="5 7" id="KW-0472">Membrane</keyword>
<feature type="transmembrane region" description="Helical" evidence="7">
    <location>
        <begin position="240"/>
        <end position="264"/>
    </location>
</feature>
<feature type="transmembrane region" description="Helical" evidence="7">
    <location>
        <begin position="285"/>
        <end position="309"/>
    </location>
</feature>
<dbReference type="InParanoid" id="A0A3P8XFZ0"/>
<evidence type="ECO:0000256" key="3">
    <source>
        <dbReference type="ARBA" id="ARBA00022692"/>
    </source>
</evidence>
<keyword evidence="10" id="KW-1185">Reference proteome</keyword>
<dbReference type="GeneID" id="105027541"/>
<dbReference type="InterPro" id="IPR006153">
    <property type="entry name" value="Cation/H_exchanger_TM"/>
</dbReference>
<dbReference type="KEGG" id="els:105027541"/>
<dbReference type="AlphaFoldDB" id="A0A3P8XFZ0"/>
<keyword evidence="4 7" id="KW-1133">Transmembrane helix</keyword>
<feature type="domain" description="Cation/H+ exchanger transmembrane" evidence="8">
    <location>
        <begin position="141"/>
        <end position="516"/>
    </location>
</feature>
<feature type="region of interest" description="Disordered" evidence="6">
    <location>
        <begin position="530"/>
        <end position="552"/>
    </location>
</feature>
<feature type="compositionally biased region" description="Polar residues" evidence="6">
    <location>
        <begin position="538"/>
        <end position="552"/>
    </location>
</feature>
<sequence>MMEDDQPKSKPPTPLDLEHSPGGSPVTNHSELLGVNKIQVVVRRSSTPQVMEETTYFIPRNPGVDAGTNTDPPVICCGRLRRACPCPPRGLLASLITKVFIALVLFGVVWSVTQKECLPGGNLFGIIVLFICSFTGGKVVGLMRLPKLPPFPPLLGMLLTGFLLRNIPVVTDAVYIDFRWSASLRNIALAIILARAGLGLDGSALKKLSMVCMRVAIGPCMMEACTVSILAHFLLGLPWIWGFILGFVLGAVSPAVVVPSMLLLQREGYGLEQGIPTLLMAAGSFDDILAITGFTTCIGIAFATGSMWYNLLRGILEVGGGIVAGVLLGFLLRYFPSKDQDKIVMKRSFLLLGLSVFAVFGSNVAGFPGSGGLCTLVLSFLAGLSWRRSKVPVEDIVGIAWEVFQPLLFGLIGAEIRITELDTNSVGLGAATLAIGLLVRVLFTFICVLFAGFNFKEKLFMALAWLPKATVQAAIGSTALDMARIKEDKVLEKYAMDVLTVAVLAIMITAPIGALVIGLTGPMLLQKPKNPAWEREQSSTITDTPVTYESTL</sequence>
<dbReference type="Gene3D" id="1.20.1530.20">
    <property type="match status" value="1"/>
</dbReference>
<accession>A0A3P8XFZ0</accession>
<feature type="transmembrane region" description="Helical" evidence="7">
    <location>
        <begin position="123"/>
        <end position="142"/>
    </location>
</feature>
<name>A0A3P8XFZ0_ESOLU</name>
<reference evidence="10" key="1">
    <citation type="journal article" date="2014" name="PLoS ONE">
        <title>The genome and linkage map of the northern pike (Esox lucius): conserved synteny revealed between the salmonid sister group and the Neoteleostei.</title>
        <authorList>
            <person name="Rondeau E.B."/>
            <person name="Minkley D.R."/>
            <person name="Leong J.S."/>
            <person name="Messmer A.M."/>
            <person name="Jantzen J.R."/>
            <person name="von Schalburg K.R."/>
            <person name="Lemon C."/>
            <person name="Bird N.H."/>
            <person name="Koop B.F."/>
        </authorList>
    </citation>
    <scope>NUCLEOTIDE SEQUENCE</scope>
</reference>
<evidence type="ECO:0000256" key="1">
    <source>
        <dbReference type="ARBA" id="ARBA00004141"/>
    </source>
</evidence>
<feature type="transmembrane region" description="Helical" evidence="7">
    <location>
        <begin position="91"/>
        <end position="111"/>
    </location>
</feature>
<proteinExistence type="inferred from homology"/>
<evidence type="ECO:0000256" key="4">
    <source>
        <dbReference type="ARBA" id="ARBA00022989"/>
    </source>
</evidence>
<evidence type="ECO:0000256" key="2">
    <source>
        <dbReference type="ARBA" id="ARBA00007367"/>
    </source>
</evidence>
<dbReference type="GO" id="GO:0016020">
    <property type="term" value="C:membrane"/>
    <property type="evidence" value="ECO:0007669"/>
    <property type="project" value="UniProtKB-SubCell"/>
</dbReference>
<dbReference type="Bgee" id="ENSELUG00000003876">
    <property type="expression patterns" value="Expressed in stomach and 13 other cell types or tissues"/>
</dbReference>
<feature type="transmembrane region" description="Helical" evidence="7">
    <location>
        <begin position="426"/>
        <end position="452"/>
    </location>
</feature>
<gene>
    <name evidence="9" type="primary">SLC9B2</name>
</gene>
<keyword evidence="3 7" id="KW-0812">Transmembrane</keyword>
<dbReference type="OMA" id="WAIPTFA"/>
<comment type="subcellular location">
    <subcellularLocation>
        <location evidence="1">Membrane</location>
        <topology evidence="1">Multi-pass membrane protein</topology>
    </subcellularLocation>
</comment>
<reference evidence="9" key="3">
    <citation type="submission" date="2025-08" db="UniProtKB">
        <authorList>
            <consortium name="Ensembl"/>
        </authorList>
    </citation>
    <scope>IDENTIFICATION</scope>
</reference>